<sequence length="394" mass="44741">SKLWAEQEVVDEAAEEFSNTPKLLQKAVDICGPYVWKQFDLLVMPPSFPFGGMENPCLTFVTPTILAGDKSLTNIVAHEIAHSWAGNLVTNANFEHFWINEGFASFVEAKVATNDSASRDFHAIRKLQELKNCLSGQLANKTVLSKLVLNLSGLSPEDSYSTVPYVKGEIFLRYLEDLLGGPKSFEPFLRYFFDKFKFQSIRTPQVKAAVIEYFKKDYAKELAQVDWNTWLYGEGMPPVIPKYDQTMAEASNRHAKIWAKSKVDDIDTTRLSGQLTSTQVIDLLLKLNAEANITDLSDKFISKFEKTYRINKTKNSEIHFGFARLCIRAKLLDRLDEIFDFLNSNHRAKFARPIYRDLSEWPDALGDTISNYNKEKSGMMATTSVQIARELGLL</sequence>
<dbReference type="Pfam" id="PF09127">
    <property type="entry name" value="Leuk-A4-hydro_C"/>
    <property type="match status" value="1"/>
</dbReference>
<comment type="similarity">
    <text evidence="3">Belongs to the peptidase M1 family.</text>
</comment>
<name>A0A9Q0MNV4_9DIPT</name>
<keyword evidence="5" id="KW-0325">Glycoprotein</keyword>
<evidence type="ECO:0000256" key="5">
    <source>
        <dbReference type="ARBA" id="ARBA00022622"/>
    </source>
</evidence>
<dbReference type="GO" id="GO:0004301">
    <property type="term" value="F:epoxide hydrolase activity"/>
    <property type="evidence" value="ECO:0007669"/>
    <property type="project" value="TreeGrafter"/>
</dbReference>
<keyword evidence="6" id="KW-0645">Protease</keyword>
<dbReference type="SUPFAM" id="SSF55486">
    <property type="entry name" value="Metalloproteases ('zincins'), catalytic domain"/>
    <property type="match status" value="1"/>
</dbReference>
<evidence type="ECO:0000313" key="16">
    <source>
        <dbReference type="Proteomes" id="UP001151699"/>
    </source>
</evidence>
<keyword evidence="10" id="KW-0482">Metalloprotease</keyword>
<evidence type="ECO:0000256" key="8">
    <source>
        <dbReference type="ARBA" id="ARBA00022801"/>
    </source>
</evidence>
<dbReference type="Gene3D" id="1.10.390.10">
    <property type="entry name" value="Neutral Protease Domain 2"/>
    <property type="match status" value="1"/>
</dbReference>
<dbReference type="InterPro" id="IPR038502">
    <property type="entry name" value="M1_LTA-4_hydro/amino_C_sf"/>
</dbReference>
<accession>A0A9Q0MNV4</accession>
<keyword evidence="16" id="KW-1185">Reference proteome</keyword>
<dbReference type="PRINTS" id="PR00756">
    <property type="entry name" value="ALADIPTASE"/>
</dbReference>
<protein>
    <submittedName>
        <fullName evidence="15">Leukotriene A-4 hydrolase</fullName>
    </submittedName>
</protein>
<feature type="domain" description="Peptidase M1 leukotriene A4 hydrolase/aminopeptidase C-terminal" evidence="14">
    <location>
        <begin position="246"/>
        <end position="391"/>
    </location>
</feature>
<evidence type="ECO:0000256" key="11">
    <source>
        <dbReference type="ARBA" id="ARBA00023288"/>
    </source>
</evidence>
<evidence type="ECO:0000313" key="15">
    <source>
        <dbReference type="EMBL" id="KAJ6633738.1"/>
    </source>
</evidence>
<organism evidence="15 16">
    <name type="scientific">Pseudolycoriella hygida</name>
    <dbReference type="NCBI Taxonomy" id="35572"/>
    <lineage>
        <taxon>Eukaryota</taxon>
        <taxon>Metazoa</taxon>
        <taxon>Ecdysozoa</taxon>
        <taxon>Arthropoda</taxon>
        <taxon>Hexapoda</taxon>
        <taxon>Insecta</taxon>
        <taxon>Pterygota</taxon>
        <taxon>Neoptera</taxon>
        <taxon>Endopterygota</taxon>
        <taxon>Diptera</taxon>
        <taxon>Nematocera</taxon>
        <taxon>Sciaroidea</taxon>
        <taxon>Sciaridae</taxon>
        <taxon>Pseudolycoriella</taxon>
    </lineage>
</organism>
<comment type="subcellular location">
    <subcellularLocation>
        <location evidence="2">Cell membrane</location>
        <topology evidence="2">Lipid-anchor</topology>
        <topology evidence="2">GPI-anchor</topology>
    </subcellularLocation>
    <subcellularLocation>
        <location evidence="1">Cytoplasm</location>
    </subcellularLocation>
</comment>
<dbReference type="InterPro" id="IPR015211">
    <property type="entry name" value="Peptidase_M1_C"/>
</dbReference>
<dbReference type="GO" id="GO:0005829">
    <property type="term" value="C:cytosol"/>
    <property type="evidence" value="ECO:0007669"/>
    <property type="project" value="TreeGrafter"/>
</dbReference>
<feature type="active site" description="Proton acceptor" evidence="12">
    <location>
        <position position="79"/>
    </location>
</feature>
<dbReference type="InterPro" id="IPR001930">
    <property type="entry name" value="Peptidase_M1"/>
</dbReference>
<dbReference type="AlphaFoldDB" id="A0A9Q0MNV4"/>
<dbReference type="GO" id="GO:0005886">
    <property type="term" value="C:plasma membrane"/>
    <property type="evidence" value="ECO:0007669"/>
    <property type="project" value="UniProtKB-SubCell"/>
</dbReference>
<dbReference type="FunFam" id="3.30.2010.30:FF:000001">
    <property type="entry name" value="Leukotriene A(4) hydrolase"/>
    <property type="match status" value="1"/>
</dbReference>
<keyword evidence="9 13" id="KW-0862">Zinc</keyword>
<evidence type="ECO:0000256" key="12">
    <source>
        <dbReference type="PIRSR" id="PIRSR634015-1"/>
    </source>
</evidence>
<dbReference type="OrthoDB" id="79562at2759"/>
<dbReference type="SUPFAM" id="SSF48371">
    <property type="entry name" value="ARM repeat"/>
    <property type="match status" value="1"/>
</dbReference>
<reference evidence="15" key="1">
    <citation type="submission" date="2022-07" db="EMBL/GenBank/DDBJ databases">
        <authorList>
            <person name="Trinca V."/>
            <person name="Uliana J.V.C."/>
            <person name="Torres T.T."/>
            <person name="Ward R.J."/>
            <person name="Monesi N."/>
        </authorList>
    </citation>
    <scope>NUCLEOTIDE SEQUENCE</scope>
    <source>
        <strain evidence="15">HSMRA1968</strain>
        <tissue evidence="15">Whole embryos</tissue>
    </source>
</reference>
<evidence type="ECO:0000256" key="4">
    <source>
        <dbReference type="ARBA" id="ARBA00022490"/>
    </source>
</evidence>
<evidence type="ECO:0000259" key="14">
    <source>
        <dbReference type="SMART" id="SM01263"/>
    </source>
</evidence>
<keyword evidence="5" id="KW-0336">GPI-anchor</keyword>
<evidence type="ECO:0000256" key="13">
    <source>
        <dbReference type="PIRSR" id="PIRSR634015-3"/>
    </source>
</evidence>
<dbReference type="GO" id="GO:0008237">
    <property type="term" value="F:metallopeptidase activity"/>
    <property type="evidence" value="ECO:0007669"/>
    <property type="project" value="UniProtKB-KW"/>
</dbReference>
<evidence type="ECO:0000256" key="9">
    <source>
        <dbReference type="ARBA" id="ARBA00022833"/>
    </source>
</evidence>
<keyword evidence="4" id="KW-0963">Cytoplasm</keyword>
<dbReference type="InterPro" id="IPR034015">
    <property type="entry name" value="M1_LTA4H"/>
</dbReference>
<evidence type="ECO:0000256" key="2">
    <source>
        <dbReference type="ARBA" id="ARBA00004609"/>
    </source>
</evidence>
<comment type="cofactor">
    <cofactor evidence="13">
        <name>Zn(2+)</name>
        <dbReference type="ChEBI" id="CHEBI:29105"/>
    </cofactor>
    <text evidence="13">Binds 1 zinc ion per subunit.</text>
</comment>
<dbReference type="GO" id="GO:0008270">
    <property type="term" value="F:zinc ion binding"/>
    <property type="evidence" value="ECO:0007669"/>
    <property type="project" value="InterPro"/>
</dbReference>
<dbReference type="Pfam" id="PF01433">
    <property type="entry name" value="Peptidase_M1"/>
    <property type="match status" value="1"/>
</dbReference>
<dbReference type="SMART" id="SM01263">
    <property type="entry name" value="Leuk-A4-hydro_C"/>
    <property type="match status" value="1"/>
</dbReference>
<dbReference type="InterPro" id="IPR027268">
    <property type="entry name" value="Peptidase_M4/M1_CTD_sf"/>
</dbReference>
<feature type="non-terminal residue" evidence="15">
    <location>
        <position position="1"/>
    </location>
</feature>
<feature type="active site" description="Proton donor" evidence="12">
    <location>
        <position position="165"/>
    </location>
</feature>
<dbReference type="GO" id="GO:0043171">
    <property type="term" value="P:peptide catabolic process"/>
    <property type="evidence" value="ECO:0007669"/>
    <property type="project" value="TreeGrafter"/>
</dbReference>
<keyword evidence="11" id="KW-0449">Lipoprotein</keyword>
<comment type="caution">
    <text evidence="15">The sequence shown here is derived from an EMBL/GenBank/DDBJ whole genome shotgun (WGS) entry which is preliminary data.</text>
</comment>
<evidence type="ECO:0000256" key="7">
    <source>
        <dbReference type="ARBA" id="ARBA00022723"/>
    </source>
</evidence>
<feature type="binding site" evidence="13">
    <location>
        <position position="78"/>
    </location>
    <ligand>
        <name>Zn(2+)</name>
        <dbReference type="ChEBI" id="CHEBI:29105"/>
        <note>catalytic</note>
    </ligand>
</feature>
<evidence type="ECO:0000256" key="3">
    <source>
        <dbReference type="ARBA" id="ARBA00010136"/>
    </source>
</evidence>
<feature type="binding site" evidence="13">
    <location>
        <position position="101"/>
    </location>
    <ligand>
        <name>Zn(2+)</name>
        <dbReference type="ChEBI" id="CHEBI:29105"/>
        <note>catalytic</note>
    </ligand>
</feature>
<keyword evidence="5" id="KW-0472">Membrane</keyword>
<dbReference type="GO" id="GO:0004177">
    <property type="term" value="F:aminopeptidase activity"/>
    <property type="evidence" value="ECO:0007669"/>
    <property type="project" value="TreeGrafter"/>
</dbReference>
<gene>
    <name evidence="15" type="primary">Lta4h_1</name>
    <name evidence="15" type="ORF">Bhyg_15911</name>
</gene>
<evidence type="ECO:0000256" key="10">
    <source>
        <dbReference type="ARBA" id="ARBA00023049"/>
    </source>
</evidence>
<keyword evidence="7 13" id="KW-0479">Metal-binding</keyword>
<dbReference type="GO" id="GO:0098552">
    <property type="term" value="C:side of membrane"/>
    <property type="evidence" value="ECO:0007669"/>
    <property type="project" value="UniProtKB-KW"/>
</dbReference>
<dbReference type="InterPro" id="IPR014782">
    <property type="entry name" value="Peptidase_M1_dom"/>
</dbReference>
<feature type="binding site" evidence="13">
    <location>
        <position position="82"/>
    </location>
    <ligand>
        <name>Zn(2+)</name>
        <dbReference type="ChEBI" id="CHEBI:29105"/>
        <note>catalytic</note>
    </ligand>
</feature>
<proteinExistence type="inferred from homology"/>
<dbReference type="InterPro" id="IPR016024">
    <property type="entry name" value="ARM-type_fold"/>
</dbReference>
<dbReference type="Gene3D" id="1.25.40.320">
    <property type="entry name" value="Peptidase M1, leukotriene A4 hydrolase/aminopeptidase C-terminal domain"/>
    <property type="match status" value="1"/>
</dbReference>
<dbReference type="PANTHER" id="PTHR45726">
    <property type="entry name" value="LEUKOTRIENE A-4 HYDROLASE"/>
    <property type="match status" value="1"/>
</dbReference>
<evidence type="ECO:0000256" key="6">
    <source>
        <dbReference type="ARBA" id="ARBA00022670"/>
    </source>
</evidence>
<dbReference type="EMBL" id="WJQU01001766">
    <property type="protein sequence ID" value="KAJ6633738.1"/>
    <property type="molecule type" value="Genomic_DNA"/>
</dbReference>
<dbReference type="Proteomes" id="UP001151699">
    <property type="component" value="Unassembled WGS sequence"/>
</dbReference>
<dbReference type="PANTHER" id="PTHR45726:SF3">
    <property type="entry name" value="LEUKOTRIENE A-4 HYDROLASE"/>
    <property type="match status" value="1"/>
</dbReference>
<dbReference type="Gene3D" id="3.30.2010.30">
    <property type="match status" value="1"/>
</dbReference>
<dbReference type="GO" id="GO:0006508">
    <property type="term" value="P:proteolysis"/>
    <property type="evidence" value="ECO:0007669"/>
    <property type="project" value="UniProtKB-KW"/>
</dbReference>
<evidence type="ECO:0000256" key="1">
    <source>
        <dbReference type="ARBA" id="ARBA00004496"/>
    </source>
</evidence>
<keyword evidence="8 15" id="KW-0378">Hydrolase</keyword>